<dbReference type="InterPro" id="IPR051344">
    <property type="entry name" value="Vgb"/>
</dbReference>
<protein>
    <submittedName>
        <fullName evidence="1">Uncharacterized protein</fullName>
    </submittedName>
</protein>
<reference evidence="1 2" key="1">
    <citation type="submission" date="2020-08" db="EMBL/GenBank/DDBJ databases">
        <title>Sequencing the genomes of 1000 actinobacteria strains.</title>
        <authorList>
            <person name="Klenk H.-P."/>
        </authorList>
    </citation>
    <scope>NUCLEOTIDE SEQUENCE [LARGE SCALE GENOMIC DNA]</scope>
    <source>
        <strain evidence="1 2">DSM 45584</strain>
    </source>
</reference>
<evidence type="ECO:0000313" key="1">
    <source>
        <dbReference type="EMBL" id="MBB5158865.1"/>
    </source>
</evidence>
<comment type="caution">
    <text evidence="1">The sequence shown here is derived from an EMBL/GenBank/DDBJ whole genome shotgun (WGS) entry which is preliminary data.</text>
</comment>
<organism evidence="1 2">
    <name type="scientific">Saccharopolyspora phatthalungensis</name>
    <dbReference type="NCBI Taxonomy" id="664693"/>
    <lineage>
        <taxon>Bacteria</taxon>
        <taxon>Bacillati</taxon>
        <taxon>Actinomycetota</taxon>
        <taxon>Actinomycetes</taxon>
        <taxon>Pseudonocardiales</taxon>
        <taxon>Pseudonocardiaceae</taxon>
        <taxon>Saccharopolyspora</taxon>
    </lineage>
</organism>
<dbReference type="PANTHER" id="PTHR40274:SF4">
    <property type="entry name" value="BLL1406 PROTEIN"/>
    <property type="match status" value="1"/>
</dbReference>
<dbReference type="RefSeq" id="WP_184730903.1">
    <property type="nucleotide sequence ID" value="NZ_JACHIW010000002.1"/>
</dbReference>
<dbReference type="InterPro" id="IPR011042">
    <property type="entry name" value="6-blade_b-propeller_TolB-like"/>
</dbReference>
<dbReference type="Gene3D" id="2.120.10.30">
    <property type="entry name" value="TolB, C-terminal domain"/>
    <property type="match status" value="1"/>
</dbReference>
<name>A0A840QJ84_9PSEU</name>
<dbReference type="EMBL" id="JACHIW010000002">
    <property type="protein sequence ID" value="MBB5158865.1"/>
    <property type="molecule type" value="Genomic_DNA"/>
</dbReference>
<dbReference type="AlphaFoldDB" id="A0A840QJ84"/>
<dbReference type="SUPFAM" id="SSF63825">
    <property type="entry name" value="YWTD domain"/>
    <property type="match status" value="2"/>
</dbReference>
<gene>
    <name evidence="1" type="ORF">BJ970_006464</name>
</gene>
<evidence type="ECO:0000313" key="2">
    <source>
        <dbReference type="Proteomes" id="UP000584374"/>
    </source>
</evidence>
<proteinExistence type="predicted"/>
<dbReference type="PANTHER" id="PTHR40274">
    <property type="entry name" value="VIRGINIAMYCIN B LYASE"/>
    <property type="match status" value="1"/>
</dbReference>
<keyword evidence="2" id="KW-1185">Reference proteome</keyword>
<dbReference type="Proteomes" id="UP000584374">
    <property type="component" value="Unassembled WGS sequence"/>
</dbReference>
<sequence length="460" mass="49971">MTTFAKATPKVVATGLDRPYGLVIDSKANVAYVCTQDSLTKVSLKDGTKTPVVGSGMGDIHTIALYDQTTAFTPDDTPNTGALYKVDLSKGTKVSIGPTMQEPLGVALNSAKDTIYVLTWRSNTLYALKTNGDLIHQYSLPAGKYHSVTVGDDGYAYVVRDYTTITRVKLTDGTYSDLATGFNKLFDFALDNAGSLYAPDADTGVLWHVDLKTGDKEQVAAGLGRTHGMASDGSQNAYVTNEDEGELLFVEHALKPPVKSPVITEPTNGAEVTPRQVIKGTVDDADKVVMLSGSGSELGDANLVGHDWTFTPSTDWPLGKASVQAVAHKGNDESVPAVVNFLVVDHNLKVDQALRGHWQKKAPEPPRIYSFRLTLHAKDTDVHLWTISFDAPERVIPDPDWAKTFWGKIEQKGGTIFLHNPDPKHVVLAGKELLVDIELLCPCEDSSYEKLQHLIAHQDQ</sequence>
<accession>A0A840QJ84</accession>